<gene>
    <name evidence="1" type="ORF">KC01_LOCUS30070</name>
</gene>
<dbReference type="EMBL" id="OZ035825">
    <property type="protein sequence ID" value="CAL1602283.1"/>
    <property type="molecule type" value="Genomic_DNA"/>
</dbReference>
<accession>A0AAV2LPK9</accession>
<dbReference type="PANTHER" id="PTHR31025:SF27">
    <property type="entry name" value="SI:CH211-193K19.2-RELATED"/>
    <property type="match status" value="1"/>
</dbReference>
<reference evidence="1 2" key="1">
    <citation type="submission" date="2024-04" db="EMBL/GenBank/DDBJ databases">
        <authorList>
            <person name="Waldvogel A.-M."/>
            <person name="Schoenle A."/>
        </authorList>
    </citation>
    <scope>NUCLEOTIDE SEQUENCE [LARGE SCALE GENOMIC DNA]</scope>
</reference>
<keyword evidence="2" id="KW-1185">Reference proteome</keyword>
<name>A0AAV2LPK9_KNICA</name>
<organism evidence="1 2">
    <name type="scientific">Knipowitschia caucasica</name>
    <name type="common">Caucasian dwarf goby</name>
    <name type="synonym">Pomatoschistus caucasicus</name>
    <dbReference type="NCBI Taxonomy" id="637954"/>
    <lineage>
        <taxon>Eukaryota</taxon>
        <taxon>Metazoa</taxon>
        <taxon>Chordata</taxon>
        <taxon>Craniata</taxon>
        <taxon>Vertebrata</taxon>
        <taxon>Euteleostomi</taxon>
        <taxon>Actinopterygii</taxon>
        <taxon>Neopterygii</taxon>
        <taxon>Teleostei</taxon>
        <taxon>Neoteleostei</taxon>
        <taxon>Acanthomorphata</taxon>
        <taxon>Gobiaria</taxon>
        <taxon>Gobiiformes</taxon>
        <taxon>Gobioidei</taxon>
        <taxon>Gobiidae</taxon>
        <taxon>Gobiinae</taxon>
        <taxon>Knipowitschia</taxon>
    </lineage>
</organism>
<proteinExistence type="predicted"/>
<protein>
    <submittedName>
        <fullName evidence="1">Uncharacterized protein</fullName>
    </submittedName>
</protein>
<dbReference type="AlphaFoldDB" id="A0AAV2LPK9"/>
<dbReference type="PANTHER" id="PTHR31025">
    <property type="entry name" value="SI:CH211-196P9.1-RELATED"/>
    <property type="match status" value="1"/>
</dbReference>
<sequence>MANYRTKLRNIGCPELSINGVKQRRGAVGKGPNQVKKPKKAEVNFCPAYPVNETKESLEKEREELTLEVKKKNNNQLISRKMEKTFAHRRRELIEDMPFIAEFKNRWPALFSENQINAEFNRITTVPLLSTFMAQLDHYSSKLMKAFKQKGGAAGRRINLIMAAMDQSPTIETRRECILKALCVYLNEEPDDLVKTYMDVDVGAEKEMENVDLAVYAVQHDGAERADPLEDVGIVIEGC</sequence>
<evidence type="ECO:0000313" key="1">
    <source>
        <dbReference type="EMBL" id="CAL1602283.1"/>
    </source>
</evidence>
<dbReference type="Proteomes" id="UP001497482">
    <property type="component" value="Chromosome 3"/>
</dbReference>
<evidence type="ECO:0000313" key="2">
    <source>
        <dbReference type="Proteomes" id="UP001497482"/>
    </source>
</evidence>